<name>A0ABV3KLB8_STRGS</name>
<evidence type="ECO:0000256" key="5">
    <source>
        <dbReference type="ARBA" id="ARBA00023134"/>
    </source>
</evidence>
<organism evidence="10 11">
    <name type="scientific">Streptomyces griseosporeus</name>
    <dbReference type="NCBI Taxonomy" id="1910"/>
    <lineage>
        <taxon>Bacteria</taxon>
        <taxon>Bacillati</taxon>
        <taxon>Actinomycetota</taxon>
        <taxon>Actinomycetes</taxon>
        <taxon>Kitasatosporales</taxon>
        <taxon>Streptomycetaceae</taxon>
        <taxon>Streptomyces</taxon>
    </lineage>
</organism>
<comment type="caution">
    <text evidence="10">The sequence shown here is derived from an EMBL/GenBank/DDBJ whole genome shotgun (WGS) entry which is preliminary data.</text>
</comment>
<dbReference type="EC" id="6.5.1.-" evidence="8"/>
<keyword evidence="2 8" id="KW-0479">Metal-binding</keyword>
<dbReference type="PANTHER" id="PTHR11118">
    <property type="entry name" value="RNA-SPLICING LIGASE RTCB HOMOLOG"/>
    <property type="match status" value="1"/>
</dbReference>
<comment type="catalytic activity">
    <reaction evidence="7">
        <text>a 3'-end 3'-phospho-ribonucleotide-RNA + a 5'-end dephospho-ribonucleoside-RNA + GTP = a ribonucleotidyl-ribonucleotide-RNA + GMP + diphosphate</text>
        <dbReference type="Rhea" id="RHEA:68076"/>
        <dbReference type="Rhea" id="RHEA-COMP:10463"/>
        <dbReference type="Rhea" id="RHEA-COMP:13936"/>
        <dbReference type="Rhea" id="RHEA-COMP:17355"/>
        <dbReference type="ChEBI" id="CHEBI:33019"/>
        <dbReference type="ChEBI" id="CHEBI:37565"/>
        <dbReference type="ChEBI" id="CHEBI:58115"/>
        <dbReference type="ChEBI" id="CHEBI:83062"/>
        <dbReference type="ChEBI" id="CHEBI:138284"/>
        <dbReference type="ChEBI" id="CHEBI:173118"/>
        <dbReference type="EC" id="6.5.1.8"/>
    </reaction>
</comment>
<reference evidence="10 11" key="1">
    <citation type="submission" date="2024-06" db="EMBL/GenBank/DDBJ databases">
        <title>The Natural Products Discovery Center: Release of the First 8490 Sequenced Strains for Exploring Actinobacteria Biosynthetic Diversity.</title>
        <authorList>
            <person name="Kalkreuter E."/>
            <person name="Kautsar S.A."/>
            <person name="Yang D."/>
            <person name="Bader C.D."/>
            <person name="Teijaro C.N."/>
            <person name="Fluegel L."/>
            <person name="Davis C.M."/>
            <person name="Simpson J.R."/>
            <person name="Lauterbach L."/>
            <person name="Steele A.D."/>
            <person name="Gui C."/>
            <person name="Meng S."/>
            <person name="Li G."/>
            <person name="Viehrig K."/>
            <person name="Ye F."/>
            <person name="Su P."/>
            <person name="Kiefer A.F."/>
            <person name="Nichols A."/>
            <person name="Cepeda A.J."/>
            <person name="Yan W."/>
            <person name="Fan B."/>
            <person name="Jiang Y."/>
            <person name="Adhikari A."/>
            <person name="Zheng C.-J."/>
            <person name="Schuster L."/>
            <person name="Cowan T.M."/>
            <person name="Smanski M.J."/>
            <person name="Chevrette M.G."/>
            <person name="De Carvalho L.P.S."/>
            <person name="Shen B."/>
        </authorList>
    </citation>
    <scope>NUCLEOTIDE SEQUENCE [LARGE SCALE GENOMIC DNA]</scope>
    <source>
        <strain evidence="10 11">NPDC052360</strain>
    </source>
</reference>
<feature type="compositionally biased region" description="Low complexity" evidence="9">
    <location>
        <begin position="339"/>
        <end position="350"/>
    </location>
</feature>
<keyword evidence="4" id="KW-0692">RNA repair</keyword>
<dbReference type="EMBL" id="JBFAUJ010000003">
    <property type="protein sequence ID" value="MEV8459542.1"/>
    <property type="molecule type" value="Genomic_DNA"/>
</dbReference>
<gene>
    <name evidence="8" type="primary">rtcB</name>
    <name evidence="10" type="ORF">AB0470_08380</name>
</gene>
<evidence type="ECO:0000313" key="11">
    <source>
        <dbReference type="Proteomes" id="UP001553148"/>
    </source>
</evidence>
<dbReference type="InterPro" id="IPR036025">
    <property type="entry name" value="RtcB-like_sf"/>
</dbReference>
<evidence type="ECO:0000256" key="6">
    <source>
        <dbReference type="ARBA" id="ARBA00023211"/>
    </source>
</evidence>
<comment type="subunit">
    <text evidence="8">Monomer.</text>
</comment>
<comment type="similarity">
    <text evidence="8">Belongs to the RtcB family.</text>
</comment>
<dbReference type="PROSITE" id="PS01288">
    <property type="entry name" value="UPF0027"/>
    <property type="match status" value="1"/>
</dbReference>
<protein>
    <recommendedName>
        <fullName evidence="8">tRNA-splicing ligase RtcB</fullName>
        <ecNumber evidence="8">6.5.1.-</ecNumber>
    </recommendedName>
</protein>
<proteinExistence type="inferred from homology"/>
<evidence type="ECO:0000256" key="8">
    <source>
        <dbReference type="RuleBase" id="RU371113"/>
    </source>
</evidence>
<evidence type="ECO:0000256" key="7">
    <source>
        <dbReference type="ARBA" id="ARBA00047746"/>
    </source>
</evidence>
<dbReference type="Pfam" id="PF01139">
    <property type="entry name" value="RtcB"/>
    <property type="match status" value="1"/>
</dbReference>
<dbReference type="Proteomes" id="UP001553148">
    <property type="component" value="Unassembled WGS sequence"/>
</dbReference>
<dbReference type="SUPFAM" id="SSF103365">
    <property type="entry name" value="Hypothetical protein PH1602"/>
    <property type="match status" value="1"/>
</dbReference>
<keyword evidence="6 8" id="KW-0464">Manganese</keyword>
<evidence type="ECO:0000256" key="2">
    <source>
        <dbReference type="ARBA" id="ARBA00022723"/>
    </source>
</evidence>
<evidence type="ECO:0000313" key="10">
    <source>
        <dbReference type="EMBL" id="MEV8459542.1"/>
    </source>
</evidence>
<evidence type="ECO:0000256" key="3">
    <source>
        <dbReference type="ARBA" id="ARBA00022741"/>
    </source>
</evidence>
<evidence type="ECO:0000256" key="4">
    <source>
        <dbReference type="ARBA" id="ARBA00022800"/>
    </source>
</evidence>
<feature type="region of interest" description="Disordered" evidence="9">
    <location>
        <begin position="339"/>
        <end position="362"/>
    </location>
</feature>
<keyword evidence="3" id="KW-0547">Nucleotide-binding</keyword>
<evidence type="ECO:0000256" key="1">
    <source>
        <dbReference type="ARBA" id="ARBA00022598"/>
    </source>
</evidence>
<accession>A0ABV3KLB8</accession>
<keyword evidence="1 8" id="KW-0436">Ligase</keyword>
<evidence type="ECO:0000256" key="9">
    <source>
        <dbReference type="SAM" id="MobiDB-lite"/>
    </source>
</evidence>
<dbReference type="PANTHER" id="PTHR11118:SF1">
    <property type="entry name" value="RNA-SPLICING LIGASE RTCB HOMOLOG"/>
    <property type="match status" value="1"/>
</dbReference>
<dbReference type="Gene3D" id="3.90.1860.10">
    <property type="entry name" value="tRNA-splicing ligase RtcB"/>
    <property type="match status" value="1"/>
</dbReference>
<dbReference type="InterPro" id="IPR001233">
    <property type="entry name" value="RtcB"/>
</dbReference>
<dbReference type="GO" id="GO:0170057">
    <property type="term" value="F:RNA ligase (GTP) activity"/>
    <property type="evidence" value="ECO:0007669"/>
    <property type="project" value="UniProtKB-EC"/>
</dbReference>
<sequence length="498" mass="51632">MELVEESPHRYRIPAHGAMRVPGVVFASRALLTDVRQALQQVVNVATLPGIVGASYAMPDVHWGYGFPIGGVAATDVADGGVVSPGGVGFDISCGVRLLAADTDAEAFRRALPAVMDGLDRAIPRGAGPGGVWHLTGPGQLERILAGGSRYAVEEGYGEARDLTRCEDGGAVADADTAQVGPRARERGLAQVGSLGSGNHFLEVQWVDEVYDAEVADAFGIAAGQVCVMIHCGSRGVGHQICTDHVRAMDRAMPRHGITVPDRQLACAPVDSPEGRDYLGAMAAAANYGRANRQLLSDAARRVFRRAAGARLSLVYDVSHNLAKIESHPVAGPGVDAVAGPGPGASVETGTGPGAETGPGERRRLCVHRKGATRAFPPGHPDLPEDLRDVGQPVLIPGTMGTASYVLAGVPGGDAFASTCHGAGRVLSRHQAARETTGAQVRDRLEAAGIAVRPRSLRGLSEETPEAYKDVTEVVAASEGAGLCRTVARLVPLGVVKG</sequence>
<dbReference type="RefSeq" id="WP_366504462.1">
    <property type="nucleotide sequence ID" value="NZ_JBFAUJ010000003.1"/>
</dbReference>
<comment type="cofactor">
    <cofactor evidence="8">
        <name>Mn(2+)</name>
        <dbReference type="ChEBI" id="CHEBI:29035"/>
    </cofactor>
    <text evidence="8">Binds 2 manganese ions per subunit.</text>
</comment>
<keyword evidence="5" id="KW-0342">GTP-binding</keyword>
<keyword evidence="11" id="KW-1185">Reference proteome</keyword>